<keyword evidence="2" id="KW-1185">Reference proteome</keyword>
<comment type="caution">
    <text evidence="1">The sequence shown here is derived from an EMBL/GenBank/DDBJ whole genome shotgun (WGS) entry which is preliminary data.</text>
</comment>
<protein>
    <submittedName>
        <fullName evidence="1">Zinc-binding alcohol dehydrogenase family protein</fullName>
    </submittedName>
</protein>
<name>A0ACC6PES1_9BACL</name>
<reference evidence="1" key="1">
    <citation type="submission" date="2024-03" db="EMBL/GenBank/DDBJ databases">
        <title>Whole genome sequecning of epiphytes from Marcgravia umbellata leaves.</title>
        <authorList>
            <person name="Kumar G."/>
            <person name="Savka M.A."/>
        </authorList>
    </citation>
    <scope>NUCLEOTIDE SEQUENCE</scope>
    <source>
        <strain evidence="1">RIT_BL5</strain>
    </source>
</reference>
<proteinExistence type="predicted"/>
<accession>A0ACC6PES1</accession>
<evidence type="ECO:0000313" key="2">
    <source>
        <dbReference type="Proteomes" id="UP001380953"/>
    </source>
</evidence>
<evidence type="ECO:0000313" key="1">
    <source>
        <dbReference type="EMBL" id="MEJ8304974.1"/>
    </source>
</evidence>
<dbReference type="Proteomes" id="UP001380953">
    <property type="component" value="Unassembled WGS sequence"/>
</dbReference>
<gene>
    <name evidence="1" type="ORF">WKI47_13795</name>
</gene>
<dbReference type="EMBL" id="JBBKAR010000035">
    <property type="protein sequence ID" value="MEJ8304974.1"/>
    <property type="molecule type" value="Genomic_DNA"/>
</dbReference>
<organism evidence="1 2">
    <name type="scientific">Saccharibacillus sacchari</name>
    <dbReference type="NCBI Taxonomy" id="456493"/>
    <lineage>
        <taxon>Bacteria</taxon>
        <taxon>Bacillati</taxon>
        <taxon>Bacillota</taxon>
        <taxon>Bacilli</taxon>
        <taxon>Bacillales</taxon>
        <taxon>Paenibacillaceae</taxon>
        <taxon>Saccharibacillus</taxon>
    </lineage>
</organism>
<sequence length="319" mass="33702">MNAAVVRSFGSAPKYESFEAPQPSDDHEMQVEVLASALHLRVRGQADGSHYTSTGELPLIPGVDGVCRLPDGRTAYFVSPDTAYGAMAEQTVIDLRRCVPLPEGIDPVQIAAAMNPAMSAWVALRRRIDFPPGGQVLVLGATGSSGQMAVRIAKLFGASRVIGAGRNPKRLQELLGMGADEVVSLSGDPGEVSARLAEAASEVDIVIDYLWGHVAELAMLPLLKRRSDRSRALHWIEIGSMAGASASIPSAALRSANFHLIGSGQGSVTAAGYLAEFPALIEAITSGKLSLNTRTVPLSEVEAVWQEPADAARRVVFVP</sequence>